<organism evidence="2 3">
    <name type="scientific">Monilinia fructicola</name>
    <name type="common">Brown rot fungus</name>
    <name type="synonym">Ciboria fructicola</name>
    <dbReference type="NCBI Taxonomy" id="38448"/>
    <lineage>
        <taxon>Eukaryota</taxon>
        <taxon>Fungi</taxon>
        <taxon>Dikarya</taxon>
        <taxon>Ascomycota</taxon>
        <taxon>Pezizomycotina</taxon>
        <taxon>Leotiomycetes</taxon>
        <taxon>Helotiales</taxon>
        <taxon>Sclerotiniaceae</taxon>
        <taxon>Monilinia</taxon>
    </lineage>
</organism>
<name>A0A5M9J7R0_MONFR</name>
<sequence length="89" mass="9644">MSIAGPGAVDGIVKECQDDLFVAFGNIIHAFSKMILSEVAISIIARQIISMSIINHSPMPIYQNSRTPTRKRSRVGINYTSSAPVPQVS</sequence>
<keyword evidence="3" id="KW-1185">Reference proteome</keyword>
<evidence type="ECO:0000313" key="3">
    <source>
        <dbReference type="Proteomes" id="UP000322873"/>
    </source>
</evidence>
<comment type="caution">
    <text evidence="2">The sequence shown here is derived from an EMBL/GenBank/DDBJ whole genome shotgun (WGS) entry which is preliminary data.</text>
</comment>
<dbReference type="Proteomes" id="UP000322873">
    <property type="component" value="Unassembled WGS sequence"/>
</dbReference>
<feature type="region of interest" description="Disordered" evidence="1">
    <location>
        <begin position="62"/>
        <end position="89"/>
    </location>
</feature>
<dbReference type="AlphaFoldDB" id="A0A5M9J7R0"/>
<evidence type="ECO:0000256" key="1">
    <source>
        <dbReference type="SAM" id="MobiDB-lite"/>
    </source>
</evidence>
<dbReference type="EMBL" id="VICG01000016">
    <property type="protein sequence ID" value="KAA8563919.1"/>
    <property type="molecule type" value="Genomic_DNA"/>
</dbReference>
<evidence type="ECO:0000313" key="2">
    <source>
        <dbReference type="EMBL" id="KAA8563919.1"/>
    </source>
</evidence>
<protein>
    <submittedName>
        <fullName evidence="2">Uncharacterized protein</fullName>
    </submittedName>
</protein>
<proteinExistence type="predicted"/>
<reference evidence="2 3" key="1">
    <citation type="submission" date="2019-06" db="EMBL/GenBank/DDBJ databases">
        <title>Genome Sequence of the Brown Rot Fungal Pathogen Monilinia fructicola.</title>
        <authorList>
            <person name="De Miccolis Angelini R.M."/>
            <person name="Landi L."/>
            <person name="Abate D."/>
            <person name="Pollastro S."/>
            <person name="Romanazzi G."/>
            <person name="Faretra F."/>
        </authorList>
    </citation>
    <scope>NUCLEOTIDE SEQUENCE [LARGE SCALE GENOMIC DNA]</scope>
    <source>
        <strain evidence="2 3">Mfrc123</strain>
    </source>
</reference>
<gene>
    <name evidence="2" type="ORF">EYC84_011926</name>
</gene>
<feature type="compositionally biased region" description="Polar residues" evidence="1">
    <location>
        <begin position="78"/>
        <end position="89"/>
    </location>
</feature>
<accession>A0A5M9J7R0</accession>